<evidence type="ECO:0008006" key="5">
    <source>
        <dbReference type="Google" id="ProtNLM"/>
    </source>
</evidence>
<keyword evidence="1" id="KW-1133">Transmembrane helix</keyword>
<keyword evidence="4" id="KW-1185">Reference proteome</keyword>
<evidence type="ECO:0000256" key="1">
    <source>
        <dbReference type="SAM" id="Phobius"/>
    </source>
</evidence>
<dbReference type="NCBIfam" id="TIGR03370">
    <property type="entry name" value="VPLPA-CTERM"/>
    <property type="match status" value="1"/>
</dbReference>
<name>A0A238J3X2_9RHOB</name>
<dbReference type="InterPro" id="IPR022472">
    <property type="entry name" value="VPLPA-CTERM"/>
</dbReference>
<dbReference type="RefSeq" id="WP_093975629.1">
    <property type="nucleotide sequence ID" value="NZ_FXXQ01000016.1"/>
</dbReference>
<proteinExistence type="predicted"/>
<feature type="transmembrane region" description="Helical" evidence="1">
    <location>
        <begin position="216"/>
        <end position="235"/>
    </location>
</feature>
<protein>
    <recommendedName>
        <fullName evidence="5">VPLPA-CTERM protein sorting domain protein</fullName>
    </recommendedName>
</protein>
<accession>A0A238J3X2</accession>
<sequence length="240" mass="25483">MRVFSTICAAALVTIGAAAAANAATFKIDFDGASGDGGTVINEQGDKSYVVGGYIMEPVNIQGGLCADGKCTIETTQTVEPTLYREDQENFDLFSFYFLNTGNGAIGDEQEGSPTNFVTLDLYASFDDASPADGLSFFFGNLQTFADVREWGLDIVYFDGEGSDPGNEAECFEAIICKNYGYIISLNDLGLDIGKAVWSAAGDANARLDDLVVSQIPLPAAVWLLLGGLGGLAAMRRRRS</sequence>
<keyword evidence="1" id="KW-0472">Membrane</keyword>
<reference evidence="3 4" key="1">
    <citation type="submission" date="2017-05" db="EMBL/GenBank/DDBJ databases">
        <authorList>
            <person name="Song R."/>
            <person name="Chenine A.L."/>
            <person name="Ruprecht R.M."/>
        </authorList>
    </citation>
    <scope>NUCLEOTIDE SEQUENCE [LARGE SCALE GENOMIC DNA]</scope>
    <source>
        <strain evidence="3 4">CECT 8489</strain>
    </source>
</reference>
<dbReference type="EMBL" id="FXXQ01000016">
    <property type="protein sequence ID" value="SMX25439.1"/>
    <property type="molecule type" value="Genomic_DNA"/>
</dbReference>
<feature type="chain" id="PRO_5012624543" description="VPLPA-CTERM protein sorting domain protein" evidence="2">
    <location>
        <begin position="24"/>
        <end position="240"/>
    </location>
</feature>
<dbReference type="OrthoDB" id="9930681at2"/>
<dbReference type="AlphaFoldDB" id="A0A238J3X2"/>
<keyword evidence="2" id="KW-0732">Signal</keyword>
<gene>
    <name evidence="3" type="ORF">BOA8489_03582</name>
</gene>
<evidence type="ECO:0000313" key="4">
    <source>
        <dbReference type="Proteomes" id="UP000201838"/>
    </source>
</evidence>
<dbReference type="Proteomes" id="UP000201838">
    <property type="component" value="Unassembled WGS sequence"/>
</dbReference>
<evidence type="ECO:0000256" key="2">
    <source>
        <dbReference type="SAM" id="SignalP"/>
    </source>
</evidence>
<organism evidence="3 4">
    <name type="scientific">Boseongicola aestuarii</name>
    <dbReference type="NCBI Taxonomy" id="1470561"/>
    <lineage>
        <taxon>Bacteria</taxon>
        <taxon>Pseudomonadati</taxon>
        <taxon>Pseudomonadota</taxon>
        <taxon>Alphaproteobacteria</taxon>
        <taxon>Rhodobacterales</taxon>
        <taxon>Paracoccaceae</taxon>
        <taxon>Boseongicola</taxon>
    </lineage>
</organism>
<feature type="signal peptide" evidence="2">
    <location>
        <begin position="1"/>
        <end position="23"/>
    </location>
</feature>
<evidence type="ECO:0000313" key="3">
    <source>
        <dbReference type="EMBL" id="SMX25439.1"/>
    </source>
</evidence>
<keyword evidence="1" id="KW-0812">Transmembrane</keyword>